<proteinExistence type="predicted"/>
<name>A0A9P4U0I4_9PEZI</name>
<accession>A0A9P4U0I4</accession>
<organism evidence="2 3">
    <name type="scientific">Tothia fuscella</name>
    <dbReference type="NCBI Taxonomy" id="1048955"/>
    <lineage>
        <taxon>Eukaryota</taxon>
        <taxon>Fungi</taxon>
        <taxon>Dikarya</taxon>
        <taxon>Ascomycota</taxon>
        <taxon>Pezizomycotina</taxon>
        <taxon>Dothideomycetes</taxon>
        <taxon>Pleosporomycetidae</taxon>
        <taxon>Venturiales</taxon>
        <taxon>Cylindrosympodiaceae</taxon>
        <taxon>Tothia</taxon>
    </lineage>
</organism>
<dbReference type="PANTHER" id="PTHR33112">
    <property type="entry name" value="DOMAIN PROTEIN, PUTATIVE-RELATED"/>
    <property type="match status" value="1"/>
</dbReference>
<dbReference type="AlphaFoldDB" id="A0A9P4U0I4"/>
<dbReference type="PANTHER" id="PTHR33112:SF15">
    <property type="entry name" value="HETEROKARYON INCOMPATIBILITY DOMAIN-CONTAINING PROTEIN"/>
    <property type="match status" value="1"/>
</dbReference>
<evidence type="ECO:0000313" key="3">
    <source>
        <dbReference type="Proteomes" id="UP000800235"/>
    </source>
</evidence>
<evidence type="ECO:0000259" key="1">
    <source>
        <dbReference type="Pfam" id="PF06985"/>
    </source>
</evidence>
<comment type="caution">
    <text evidence="2">The sequence shown here is derived from an EMBL/GenBank/DDBJ whole genome shotgun (WGS) entry which is preliminary data.</text>
</comment>
<dbReference type="InterPro" id="IPR010730">
    <property type="entry name" value="HET"/>
</dbReference>
<dbReference type="Pfam" id="PF06985">
    <property type="entry name" value="HET"/>
    <property type="match status" value="1"/>
</dbReference>
<keyword evidence="3" id="KW-1185">Reference proteome</keyword>
<protein>
    <submittedName>
        <fullName evidence="2">HET-domain-containing protein</fullName>
    </submittedName>
</protein>
<evidence type="ECO:0000313" key="2">
    <source>
        <dbReference type="EMBL" id="KAF2432486.1"/>
    </source>
</evidence>
<dbReference type="OrthoDB" id="3772220at2759"/>
<feature type="domain" description="Heterokaryon incompatibility" evidence="1">
    <location>
        <begin position="224"/>
        <end position="387"/>
    </location>
</feature>
<dbReference type="EMBL" id="MU007026">
    <property type="protein sequence ID" value="KAF2432486.1"/>
    <property type="molecule type" value="Genomic_DNA"/>
</dbReference>
<reference evidence="2" key="1">
    <citation type="journal article" date="2020" name="Stud. Mycol.">
        <title>101 Dothideomycetes genomes: a test case for predicting lifestyles and emergence of pathogens.</title>
        <authorList>
            <person name="Haridas S."/>
            <person name="Albert R."/>
            <person name="Binder M."/>
            <person name="Bloem J."/>
            <person name="Labutti K."/>
            <person name="Salamov A."/>
            <person name="Andreopoulos B."/>
            <person name="Baker S."/>
            <person name="Barry K."/>
            <person name="Bills G."/>
            <person name="Bluhm B."/>
            <person name="Cannon C."/>
            <person name="Castanera R."/>
            <person name="Culley D."/>
            <person name="Daum C."/>
            <person name="Ezra D."/>
            <person name="Gonzalez J."/>
            <person name="Henrissat B."/>
            <person name="Kuo A."/>
            <person name="Liang C."/>
            <person name="Lipzen A."/>
            <person name="Lutzoni F."/>
            <person name="Magnuson J."/>
            <person name="Mondo S."/>
            <person name="Nolan M."/>
            <person name="Ohm R."/>
            <person name="Pangilinan J."/>
            <person name="Park H.-J."/>
            <person name="Ramirez L."/>
            <person name="Alfaro M."/>
            <person name="Sun H."/>
            <person name="Tritt A."/>
            <person name="Yoshinaga Y."/>
            <person name="Zwiers L.-H."/>
            <person name="Turgeon B."/>
            <person name="Goodwin S."/>
            <person name="Spatafora J."/>
            <person name="Crous P."/>
            <person name="Grigoriev I."/>
        </authorList>
    </citation>
    <scope>NUCLEOTIDE SEQUENCE</scope>
    <source>
        <strain evidence="2">CBS 130266</strain>
    </source>
</reference>
<dbReference type="Proteomes" id="UP000800235">
    <property type="component" value="Unassembled WGS sequence"/>
</dbReference>
<gene>
    <name evidence="2" type="ORF">EJ08DRAFT_695593</name>
</gene>
<sequence length="738" mass="83847">MTTQDRSALCPKCAAIPSVIFVGRKPPRSYFRKYSDELAEGSSDVVHSDVRKGMEARFQHYNGMQALDLLKASSDGGCPLCSILLSSLSASRRFVPSRTGRLNPIMPKRYPEEGGVTLHSFDENHFIVRAEHKRWSCIRFSGQSLMNENGTFSHASANDPKMFELIHEWIGQCYDNHISCTLHRINFEPGYVPARLIHVDHLNRKIRLVERNEIPVNKISGIEYIALSHCWGKDQKLIPRTTRANRLMRKDGIAWDELTNTFRDAMEICLKLWKPYIWIDSLCIVQDDEMDVRVHCASMSQVYSNAFCTVAATGAVDGSQGCFMKRTSTSQRSCWLTPTDADLAAQYDDNGIIRSMPQTFTILPTFKNWTSSLTGQPLLSRGWCLQERELSCRVLHFTADRVLWECRESYASEDNSSLETKNMLKDKGIKFRLLDGTPRDRKDRPYDYKFLKWLDSVEEYSTRHLSVQNDKLRAIAGLADAIRTIQVDDVYLSGLWKRDLFRQLLWRPVVTPAWIEYASECWPPPPIANGLPTWSWASYNGPVYFIRNTYQTDVIEASATTIVFSRPALKVHISEEDCARERCATRKKLYAIVSKGCGFDIFFDFNPAALQMTEFYCVIIGLLPRVQQPQTEDYLPGYQESSQQAAAIIPEYSEPNPSMRTSSALPSAASERDLFNGSEEAQNYALHKRIGRTIPTATGLVLMKLDDIQDGIRSKRVGVFLGYGAGISDLETIQIEIV</sequence>